<gene>
    <name evidence="3" type="ORF">X797_008444</name>
</gene>
<dbReference type="eggNOG" id="KOG0017">
    <property type="taxonomic scope" value="Eukaryota"/>
</dbReference>
<evidence type="ECO:0000256" key="2">
    <source>
        <dbReference type="SAM" id="MobiDB-lite"/>
    </source>
</evidence>
<dbReference type="OrthoDB" id="4961471at2759"/>
<evidence type="ECO:0000256" key="1">
    <source>
        <dbReference type="SAM" id="Coils"/>
    </source>
</evidence>
<feature type="compositionally biased region" description="Basic residues" evidence="2">
    <location>
        <begin position="333"/>
        <end position="350"/>
    </location>
</feature>
<proteinExistence type="predicted"/>
<sequence>MGEVTRQFGRDVYSQMAQHTKNNDEFWSSIKHLQAGNNKINEDLAQFRVDLSILQEKFRKLKRDTEQKTAILQQKITLFEARQYVTLDEFNARTERQLREIPSLVESVVREAVKRIRAEKSVNADDTLNKLGPAASSLPKHPIQLIRNPPTYHGNDLSRFRPWWSRVTAFMHSYAERFPSDKFKIGWVGSLLSDSAQMWHHCRKKQMDQLGITDSWDSYSAALQARFKDTKEASRNYKRMRELQYQGDTAKYLDELLYLNESVRWSGISLQTHIKQTLPHEITYLVYTRRGKMPKTDEDFLDAISEAGRIYESMLSSLDLAGNRSGETGEKGRRLRRRRARRRNPRKANE</sequence>
<keyword evidence="1" id="KW-0175">Coiled coil</keyword>
<accession>A0A0A1UR75</accession>
<evidence type="ECO:0000313" key="3">
    <source>
        <dbReference type="EMBL" id="EXU98496.1"/>
    </source>
</evidence>
<feature type="coiled-coil region" evidence="1">
    <location>
        <begin position="37"/>
        <end position="64"/>
    </location>
</feature>
<comment type="caution">
    <text evidence="3">The sequence shown here is derived from an EMBL/GenBank/DDBJ whole genome shotgun (WGS) entry which is preliminary data.</text>
</comment>
<evidence type="ECO:0000313" key="4">
    <source>
        <dbReference type="Proteomes" id="UP000030151"/>
    </source>
</evidence>
<dbReference type="AlphaFoldDB" id="A0A0A1UR75"/>
<organism evidence="3 4">
    <name type="scientific">Metarhizium robertsii</name>
    <dbReference type="NCBI Taxonomy" id="568076"/>
    <lineage>
        <taxon>Eukaryota</taxon>
        <taxon>Fungi</taxon>
        <taxon>Dikarya</taxon>
        <taxon>Ascomycota</taxon>
        <taxon>Pezizomycotina</taxon>
        <taxon>Sordariomycetes</taxon>
        <taxon>Hypocreomycetidae</taxon>
        <taxon>Hypocreales</taxon>
        <taxon>Clavicipitaceae</taxon>
        <taxon>Metarhizium</taxon>
    </lineage>
</organism>
<name>A0A0A1UR75_9HYPO</name>
<dbReference type="EMBL" id="JELW01000026">
    <property type="protein sequence ID" value="EXU98496.1"/>
    <property type="molecule type" value="Genomic_DNA"/>
</dbReference>
<evidence type="ECO:0008006" key="5">
    <source>
        <dbReference type="Google" id="ProtNLM"/>
    </source>
</evidence>
<dbReference type="Proteomes" id="UP000030151">
    <property type="component" value="Unassembled WGS sequence"/>
</dbReference>
<dbReference type="HOGENOM" id="CLU_071650_0_0_1"/>
<protein>
    <recommendedName>
        <fullName evidence="5">Retrotransposon gag protein</fullName>
    </recommendedName>
</protein>
<feature type="region of interest" description="Disordered" evidence="2">
    <location>
        <begin position="321"/>
        <end position="350"/>
    </location>
</feature>
<reference evidence="3 4" key="1">
    <citation type="submission" date="2014-02" db="EMBL/GenBank/DDBJ databases">
        <title>The genome sequence of the entomopathogenic fungus Metarhizium robertsii ARSEF 2575.</title>
        <authorList>
            <person name="Giuliano Garisto Donzelli B."/>
            <person name="Roe B.A."/>
            <person name="Macmil S.L."/>
            <person name="Krasnoff S.B."/>
            <person name="Gibson D.M."/>
        </authorList>
    </citation>
    <scope>NUCLEOTIDE SEQUENCE [LARGE SCALE GENOMIC DNA]</scope>
    <source>
        <strain evidence="3 4">ARSEF 2575</strain>
    </source>
</reference>